<dbReference type="NCBIfam" id="NF001591">
    <property type="entry name" value="PRK00393.1"/>
    <property type="match status" value="1"/>
</dbReference>
<evidence type="ECO:0000256" key="3">
    <source>
        <dbReference type="ARBA" id="ARBA00002284"/>
    </source>
</evidence>
<feature type="binding site" evidence="20">
    <location>
        <position position="289"/>
    </location>
    <ligand>
        <name>Zn(2+)</name>
        <dbReference type="ChEBI" id="CHEBI:29105"/>
        <note>catalytic</note>
    </ligand>
</feature>
<evidence type="ECO:0000256" key="11">
    <source>
        <dbReference type="ARBA" id="ARBA00022801"/>
    </source>
</evidence>
<feature type="site" description="Essential for DHBP synthase activity" evidence="20">
    <location>
        <position position="196"/>
    </location>
</feature>
<protein>
    <recommendedName>
        <fullName evidence="20">Riboflavin biosynthesis protein RibBA</fullName>
    </recommendedName>
    <domain>
        <recommendedName>
            <fullName evidence="20">3,4-dihydroxy-2-butanone 4-phosphate synthase</fullName>
            <shortName evidence="20">DHBP synthase</shortName>
            <ecNumber evidence="20">4.1.99.12</ecNumber>
        </recommendedName>
    </domain>
    <domain>
        <recommendedName>
            <fullName evidence="20">GTP cyclohydrolase-2</fullName>
            <ecNumber evidence="20">3.5.4.25</ecNumber>
        </recommendedName>
        <alternativeName>
            <fullName evidence="20">GTP cyclohydrolase II</fullName>
        </alternativeName>
    </domain>
</protein>
<reference evidence="24" key="1">
    <citation type="submission" date="2016-11" db="EMBL/GenBank/DDBJ databases">
        <authorList>
            <person name="Varghese N."/>
            <person name="Submissions S."/>
        </authorList>
    </citation>
    <scope>NUCLEOTIDE SEQUENCE [LARGE SCALE GENOMIC DNA]</scope>
    <source>
        <strain evidence="24">DSM 22212</strain>
    </source>
</reference>
<feature type="region of interest" description="GTP cyclohydrolase II" evidence="20">
    <location>
        <begin position="234"/>
        <end position="446"/>
    </location>
</feature>
<comment type="cofactor">
    <cofactor evidence="2">
        <name>Mn(2+)</name>
        <dbReference type="ChEBI" id="CHEBI:29035"/>
    </cofactor>
</comment>
<evidence type="ECO:0000313" key="23">
    <source>
        <dbReference type="EMBL" id="SHK66547.1"/>
    </source>
</evidence>
<feature type="binding site" evidence="20">
    <location>
        <position position="60"/>
    </location>
    <ligand>
        <name>Mg(2+)</name>
        <dbReference type="ChEBI" id="CHEBI:18420"/>
        <label>1</label>
    </ligand>
</feature>
<feature type="site" description="Essential for DHBP synthase activity" evidence="20">
    <location>
        <position position="158"/>
    </location>
</feature>
<proteinExistence type="inferred from homology"/>
<dbReference type="InterPro" id="IPR032677">
    <property type="entry name" value="GTP_cyclohydro_II"/>
</dbReference>
<accession>A0A1M6UBK3</accession>
<evidence type="ECO:0000256" key="21">
    <source>
        <dbReference type="SAM" id="MobiDB-lite"/>
    </source>
</evidence>
<dbReference type="NCBIfam" id="TIGR00505">
    <property type="entry name" value="ribA"/>
    <property type="match status" value="1"/>
</dbReference>
<dbReference type="UniPathway" id="UPA00275">
    <property type="reaction ID" value="UER00399"/>
</dbReference>
<gene>
    <name evidence="20" type="primary">ribBA</name>
    <name evidence="23" type="ORF">SAMN04488087_1631</name>
</gene>
<evidence type="ECO:0000256" key="2">
    <source>
        <dbReference type="ARBA" id="ARBA00001936"/>
    </source>
</evidence>
<feature type="domain" description="GTP cyclohydrolase II" evidence="22">
    <location>
        <begin position="240"/>
        <end position="406"/>
    </location>
</feature>
<evidence type="ECO:0000256" key="1">
    <source>
        <dbReference type="ARBA" id="ARBA00000141"/>
    </source>
</evidence>
<dbReference type="HAMAP" id="MF_01283">
    <property type="entry name" value="RibBA"/>
    <property type="match status" value="1"/>
</dbReference>
<comment type="catalytic activity">
    <reaction evidence="1 20">
        <text>D-ribulose 5-phosphate = (2S)-2-hydroxy-3-oxobutyl phosphate + formate + H(+)</text>
        <dbReference type="Rhea" id="RHEA:18457"/>
        <dbReference type="ChEBI" id="CHEBI:15378"/>
        <dbReference type="ChEBI" id="CHEBI:15740"/>
        <dbReference type="ChEBI" id="CHEBI:58121"/>
        <dbReference type="ChEBI" id="CHEBI:58830"/>
        <dbReference type="EC" id="4.1.99.12"/>
    </reaction>
</comment>
<dbReference type="RefSeq" id="WP_072715485.1">
    <property type="nucleotide sequence ID" value="NZ_FRAU01000005.1"/>
</dbReference>
<keyword evidence="13 20" id="KW-0460">Magnesium</keyword>
<evidence type="ECO:0000256" key="17">
    <source>
        <dbReference type="ARBA" id="ARBA00023268"/>
    </source>
</evidence>
<dbReference type="HAMAP" id="MF_00180">
    <property type="entry name" value="RibB"/>
    <property type="match status" value="1"/>
</dbReference>
<feature type="binding site" evidence="20">
    <location>
        <position position="302"/>
    </location>
    <ligand>
        <name>Zn(2+)</name>
        <dbReference type="ChEBI" id="CHEBI:29105"/>
        <note>catalytic</note>
    </ligand>
</feature>
<dbReference type="Pfam" id="PF00926">
    <property type="entry name" value="DHBP_synthase"/>
    <property type="match status" value="1"/>
</dbReference>
<dbReference type="CDD" id="cd00641">
    <property type="entry name" value="GTP_cyclohydro2"/>
    <property type="match status" value="1"/>
</dbReference>
<dbReference type="Gene3D" id="3.40.50.10990">
    <property type="entry name" value="GTP cyclohydrolase II"/>
    <property type="match status" value="1"/>
</dbReference>
<dbReference type="GO" id="GO:0009231">
    <property type="term" value="P:riboflavin biosynthetic process"/>
    <property type="evidence" value="ECO:0007669"/>
    <property type="project" value="UniProtKB-UniRule"/>
</dbReference>
<evidence type="ECO:0000256" key="6">
    <source>
        <dbReference type="ARBA" id="ARBA00005520"/>
    </source>
</evidence>
<comment type="pathway">
    <text evidence="5 20">Cofactor biosynthesis; riboflavin biosynthesis; 2-hydroxy-3-oxobutyl phosphate from D-ribulose 5-phosphate: step 1/1.</text>
</comment>
<evidence type="ECO:0000256" key="5">
    <source>
        <dbReference type="ARBA" id="ARBA00004904"/>
    </source>
</evidence>
<evidence type="ECO:0000313" key="24">
    <source>
        <dbReference type="Proteomes" id="UP000185812"/>
    </source>
</evidence>
<feature type="binding site" evidence="20">
    <location>
        <position position="300"/>
    </location>
    <ligand>
        <name>Zn(2+)</name>
        <dbReference type="ChEBI" id="CHEBI:29105"/>
        <note>catalytic</note>
    </ligand>
</feature>
<dbReference type="InterPro" id="IPR016299">
    <property type="entry name" value="Riboflavin_synth_RibBA"/>
</dbReference>
<feature type="binding site" evidence="20">
    <location>
        <begin position="172"/>
        <end position="176"/>
    </location>
    <ligand>
        <name>D-ribulose 5-phosphate</name>
        <dbReference type="ChEBI" id="CHEBI:58121"/>
    </ligand>
</feature>
<dbReference type="EC" id="3.5.4.25" evidence="20"/>
<evidence type="ECO:0000256" key="10">
    <source>
        <dbReference type="ARBA" id="ARBA00022741"/>
    </source>
</evidence>
<evidence type="ECO:0000256" key="4">
    <source>
        <dbReference type="ARBA" id="ARBA00004853"/>
    </source>
</evidence>
<feature type="region of interest" description="Disordered" evidence="21">
    <location>
        <begin position="1"/>
        <end position="31"/>
    </location>
</feature>
<dbReference type="FunFam" id="3.90.870.10:FF:000001">
    <property type="entry name" value="Riboflavin biosynthesis protein RibBA"/>
    <property type="match status" value="1"/>
</dbReference>
<sequence length="446" mass="49818">MADKPMNPHPQSAPACPCCNGSEPERSAPSEGFRFDTIEDAIADIRAGKLVIVVDDEDRENEGDLIGAAEKITPELVNFMTKYGRGLICVALTPERTVELDLDLMTPINTALHETAFTVSVDYRHGTTTGISAADRAATIRALANPSVRPEDFARPGHVFPLRARPGGVLRRAGHTEAAVDLARLAGLYPAGVLVEILNDDGTMARVPELMQMARRFGLRIITIKDLIAYRMRTERLINRLVEVDLPTKYGHFRLIAYEERYTGDVHLALVKGSWSEDEPVLVRVHSQCVTGDIFGSLRCDCGEQLAAAMRRVEEEGRGVVLYMKQEGRGIGLINKLRAYKLQDEQGLDTVEANLALGFQMDHRDYGIGCQILRDLGIRKLRLMTNNPRKRVGLAGYGLEIVERVPIEIPPNEVNRRYLLTKRDRMGHLILNHLDEHDQEAFRKLL</sequence>
<comment type="cofactor">
    <cofactor evidence="20">
        <name>Zn(2+)</name>
        <dbReference type="ChEBI" id="CHEBI:29105"/>
    </cofactor>
    <text evidence="20">Binds 1 zinc ion per subunit.</text>
</comment>
<feature type="binding site" evidence="20">
    <location>
        <position position="350"/>
    </location>
    <ligand>
        <name>GTP</name>
        <dbReference type="ChEBI" id="CHEBI:37565"/>
    </ligand>
</feature>
<evidence type="ECO:0000259" key="22">
    <source>
        <dbReference type="Pfam" id="PF00925"/>
    </source>
</evidence>
<dbReference type="Proteomes" id="UP000185812">
    <property type="component" value="Unassembled WGS sequence"/>
</dbReference>
<keyword evidence="14 20" id="KW-0342">GTP-binding</keyword>
<feature type="binding site" evidence="20">
    <location>
        <begin position="59"/>
        <end position="60"/>
    </location>
    <ligand>
        <name>D-ribulose 5-phosphate</name>
        <dbReference type="ChEBI" id="CHEBI:58121"/>
    </ligand>
</feature>
<feature type="binding site" evidence="20">
    <location>
        <position position="60"/>
    </location>
    <ligand>
        <name>Mg(2+)</name>
        <dbReference type="ChEBI" id="CHEBI:18420"/>
        <label>2</label>
    </ligand>
</feature>
<dbReference type="PIRSF" id="PIRSF001259">
    <property type="entry name" value="RibA"/>
    <property type="match status" value="1"/>
</dbReference>
<evidence type="ECO:0000256" key="12">
    <source>
        <dbReference type="ARBA" id="ARBA00022833"/>
    </source>
</evidence>
<dbReference type="GO" id="GO:0008270">
    <property type="term" value="F:zinc ion binding"/>
    <property type="evidence" value="ECO:0007669"/>
    <property type="project" value="UniProtKB-UniRule"/>
</dbReference>
<dbReference type="AlphaFoldDB" id="A0A1M6UBK3"/>
<dbReference type="HAMAP" id="MF_00179">
    <property type="entry name" value="RibA"/>
    <property type="match status" value="1"/>
</dbReference>
<comment type="function">
    <text evidence="18 20">Catalyzes the conversion of GTP to 2,5-diamino-6-ribosylamino-4(3H)-pyrimidinone 5'-phosphate (DARP), formate and pyrophosphate.</text>
</comment>
<feature type="region of interest" description="DHBP synthase" evidence="20">
    <location>
        <begin position="1"/>
        <end position="233"/>
    </location>
</feature>
<keyword evidence="8 20" id="KW-0686">Riboflavin biosynthesis</keyword>
<keyword evidence="17 20" id="KW-0511">Multifunctional enzyme</keyword>
<name>A0A1M6UBK3_9BACT</name>
<dbReference type="EC" id="4.1.99.12" evidence="20"/>
<feature type="binding site" evidence="20">
    <location>
        <position position="64"/>
    </location>
    <ligand>
        <name>D-ribulose 5-phosphate</name>
        <dbReference type="ChEBI" id="CHEBI:58121"/>
    </ligand>
</feature>
<dbReference type="GO" id="GO:0030145">
    <property type="term" value="F:manganese ion binding"/>
    <property type="evidence" value="ECO:0007669"/>
    <property type="project" value="UniProtKB-UniRule"/>
</dbReference>
<keyword evidence="10 20" id="KW-0547">Nucleotide-binding</keyword>
<dbReference type="PANTHER" id="PTHR21327:SF18">
    <property type="entry name" value="3,4-DIHYDROXY-2-BUTANONE 4-PHOSPHATE SYNTHASE"/>
    <property type="match status" value="1"/>
</dbReference>
<dbReference type="InterPro" id="IPR036144">
    <property type="entry name" value="RibA-like_sf"/>
</dbReference>
<dbReference type="FunFam" id="3.40.50.10990:FF:000001">
    <property type="entry name" value="Riboflavin biosynthesis protein RibBA"/>
    <property type="match status" value="1"/>
</dbReference>
<dbReference type="STRING" id="633813.SAMN04488087_1631"/>
<dbReference type="InterPro" id="IPR000926">
    <property type="entry name" value="RibA"/>
</dbReference>
<comment type="pathway">
    <text evidence="4 20">Cofactor biosynthesis; riboflavin biosynthesis; 5-amino-6-(D-ribitylamino)uracil from GTP: step 1/4.</text>
</comment>
<evidence type="ECO:0000256" key="14">
    <source>
        <dbReference type="ARBA" id="ARBA00023134"/>
    </source>
</evidence>
<comment type="cofactor">
    <cofactor evidence="20">
        <name>Mg(2+)</name>
        <dbReference type="ChEBI" id="CHEBI:18420"/>
    </cofactor>
    <cofactor evidence="20">
        <name>Mn(2+)</name>
        <dbReference type="ChEBI" id="CHEBI:29035"/>
    </cofactor>
    <text evidence="20">Binds 2 divalent metal cations per subunit. Magnesium or manganese.</text>
</comment>
<feature type="binding site" evidence="20">
    <location>
        <position position="175"/>
    </location>
    <ligand>
        <name>Mg(2+)</name>
        <dbReference type="ChEBI" id="CHEBI:18420"/>
        <label>2</label>
    </ligand>
</feature>
<dbReference type="GO" id="GO:0000287">
    <property type="term" value="F:magnesium ion binding"/>
    <property type="evidence" value="ECO:0007669"/>
    <property type="project" value="UniProtKB-UniRule"/>
</dbReference>
<keyword evidence="11 20" id="KW-0378">Hydrolase</keyword>
<feature type="binding site" evidence="20">
    <location>
        <position position="196"/>
    </location>
    <ligand>
        <name>D-ribulose 5-phosphate</name>
        <dbReference type="ChEBI" id="CHEBI:58121"/>
    </ligand>
</feature>
<dbReference type="PANTHER" id="PTHR21327">
    <property type="entry name" value="GTP CYCLOHYDROLASE II-RELATED"/>
    <property type="match status" value="1"/>
</dbReference>
<feature type="active site" description="Nucleophile; for GTP cyclohydrolase activity" evidence="20">
    <location>
        <position position="364"/>
    </location>
</feature>
<dbReference type="SUPFAM" id="SSF142695">
    <property type="entry name" value="RibA-like"/>
    <property type="match status" value="1"/>
</dbReference>
<evidence type="ECO:0000256" key="19">
    <source>
        <dbReference type="ARBA" id="ARBA00049295"/>
    </source>
</evidence>
<comment type="function">
    <text evidence="3 20">Catalyzes the conversion of D-ribulose 5-phosphate to formate and 3,4-dihydroxy-2-butanone 4-phosphate.</text>
</comment>
<feature type="binding site" evidence="20">
    <location>
        <position position="305"/>
    </location>
    <ligand>
        <name>GTP</name>
        <dbReference type="ChEBI" id="CHEBI:37565"/>
    </ligand>
</feature>
<dbReference type="GO" id="GO:0005829">
    <property type="term" value="C:cytosol"/>
    <property type="evidence" value="ECO:0007669"/>
    <property type="project" value="TreeGrafter"/>
</dbReference>
<dbReference type="GO" id="GO:0008686">
    <property type="term" value="F:3,4-dihydroxy-2-butanone-4-phosphate synthase activity"/>
    <property type="evidence" value="ECO:0007669"/>
    <property type="project" value="UniProtKB-UniRule"/>
</dbReference>
<comment type="catalytic activity">
    <reaction evidence="19 20">
        <text>GTP + 4 H2O = 2,5-diamino-6-hydroxy-4-(5-phosphoribosylamino)-pyrimidine + formate + 2 phosphate + 3 H(+)</text>
        <dbReference type="Rhea" id="RHEA:23704"/>
        <dbReference type="ChEBI" id="CHEBI:15377"/>
        <dbReference type="ChEBI" id="CHEBI:15378"/>
        <dbReference type="ChEBI" id="CHEBI:15740"/>
        <dbReference type="ChEBI" id="CHEBI:37565"/>
        <dbReference type="ChEBI" id="CHEBI:43474"/>
        <dbReference type="ChEBI" id="CHEBI:58614"/>
        <dbReference type="EC" id="3.5.4.25"/>
    </reaction>
</comment>
<evidence type="ECO:0000256" key="16">
    <source>
        <dbReference type="ARBA" id="ARBA00023239"/>
    </source>
</evidence>
<feature type="binding site" evidence="20">
    <location>
        <begin position="284"/>
        <end position="288"/>
    </location>
    <ligand>
        <name>GTP</name>
        <dbReference type="ChEBI" id="CHEBI:37565"/>
    </ligand>
</feature>
<dbReference type="EMBL" id="FRAU01000005">
    <property type="protein sequence ID" value="SHK66547.1"/>
    <property type="molecule type" value="Genomic_DNA"/>
</dbReference>
<keyword evidence="15 20" id="KW-0464">Manganese</keyword>
<evidence type="ECO:0000256" key="8">
    <source>
        <dbReference type="ARBA" id="ARBA00022619"/>
    </source>
</evidence>
<evidence type="ECO:0000256" key="18">
    <source>
        <dbReference type="ARBA" id="ARBA00043932"/>
    </source>
</evidence>
<keyword evidence="9 20" id="KW-0479">Metal-binding</keyword>
<evidence type="ECO:0000256" key="9">
    <source>
        <dbReference type="ARBA" id="ARBA00022723"/>
    </source>
</evidence>
<feature type="binding site" evidence="20">
    <location>
        <position position="390"/>
    </location>
    <ligand>
        <name>GTP</name>
        <dbReference type="ChEBI" id="CHEBI:37565"/>
    </ligand>
</feature>
<comment type="similarity">
    <text evidence="6 20">In the N-terminal section; belongs to the DHBP synthase family.</text>
</comment>
<evidence type="ECO:0000256" key="13">
    <source>
        <dbReference type="ARBA" id="ARBA00022842"/>
    </source>
</evidence>
<dbReference type="GO" id="GO:0003935">
    <property type="term" value="F:GTP cyclohydrolase II activity"/>
    <property type="evidence" value="ECO:0007669"/>
    <property type="project" value="UniProtKB-UniRule"/>
</dbReference>
<dbReference type="GO" id="GO:0005525">
    <property type="term" value="F:GTP binding"/>
    <property type="evidence" value="ECO:0007669"/>
    <property type="project" value="UniProtKB-KW"/>
</dbReference>
<dbReference type="Gene3D" id="3.90.870.10">
    <property type="entry name" value="DHBP synthase"/>
    <property type="match status" value="1"/>
</dbReference>
<feature type="binding site" evidence="20">
    <location>
        <position position="385"/>
    </location>
    <ligand>
        <name>GTP</name>
        <dbReference type="ChEBI" id="CHEBI:37565"/>
    </ligand>
</feature>
<feature type="binding site" evidence="20">
    <location>
        <begin position="327"/>
        <end position="329"/>
    </location>
    <ligand>
        <name>GTP</name>
        <dbReference type="ChEBI" id="CHEBI:37565"/>
    </ligand>
</feature>
<dbReference type="InterPro" id="IPR017945">
    <property type="entry name" value="DHBP_synth_RibB-like_a/b_dom"/>
</dbReference>
<evidence type="ECO:0000256" key="20">
    <source>
        <dbReference type="HAMAP-Rule" id="MF_01283"/>
    </source>
</evidence>
<dbReference type="InterPro" id="IPR000422">
    <property type="entry name" value="DHBP_synthase_RibB"/>
</dbReference>
<dbReference type="SUPFAM" id="SSF55821">
    <property type="entry name" value="YrdC/RibB"/>
    <property type="match status" value="1"/>
</dbReference>
<feature type="active site" description="Proton acceptor; for GTP cyclohydrolase activity" evidence="20">
    <location>
        <position position="362"/>
    </location>
</feature>
<keyword evidence="24" id="KW-1185">Reference proteome</keyword>
<comment type="similarity">
    <text evidence="7 20">In the C-terminal section; belongs to the GTP cyclohydrolase II family.</text>
</comment>
<keyword evidence="16 20" id="KW-0456">Lyase</keyword>
<organism evidence="23 24">
    <name type="scientific">Rhodothermus profundi</name>
    <dbReference type="NCBI Taxonomy" id="633813"/>
    <lineage>
        <taxon>Bacteria</taxon>
        <taxon>Pseudomonadati</taxon>
        <taxon>Rhodothermota</taxon>
        <taxon>Rhodothermia</taxon>
        <taxon>Rhodothermales</taxon>
        <taxon>Rhodothermaceae</taxon>
        <taxon>Rhodothermus</taxon>
    </lineage>
</organism>
<dbReference type="Pfam" id="PF00925">
    <property type="entry name" value="GTP_cyclohydro2"/>
    <property type="match status" value="1"/>
</dbReference>
<keyword evidence="12 20" id="KW-0862">Zinc</keyword>
<dbReference type="NCBIfam" id="NF006803">
    <property type="entry name" value="PRK09311.1"/>
    <property type="match status" value="1"/>
</dbReference>
<evidence type="ECO:0000256" key="15">
    <source>
        <dbReference type="ARBA" id="ARBA00023211"/>
    </source>
</evidence>
<dbReference type="NCBIfam" id="TIGR00506">
    <property type="entry name" value="ribB"/>
    <property type="match status" value="1"/>
</dbReference>
<evidence type="ECO:0000256" key="7">
    <source>
        <dbReference type="ARBA" id="ARBA00008976"/>
    </source>
</evidence>